<organism evidence="1 2">
    <name type="scientific">Pseudomonas asplenii</name>
    <dbReference type="NCBI Taxonomy" id="53407"/>
    <lineage>
        <taxon>Bacteria</taxon>
        <taxon>Pseudomonadati</taxon>
        <taxon>Pseudomonadota</taxon>
        <taxon>Gammaproteobacteria</taxon>
        <taxon>Pseudomonadales</taxon>
        <taxon>Pseudomonadaceae</taxon>
        <taxon>Pseudomonas</taxon>
    </lineage>
</organism>
<keyword evidence="2" id="KW-1185">Reference proteome</keyword>
<evidence type="ECO:0000313" key="2">
    <source>
        <dbReference type="Proteomes" id="UP000199524"/>
    </source>
</evidence>
<proteinExistence type="predicted"/>
<sequence>MSKDLDSILDTILALDVETEVSALTASYKAIEAFCLEGKVPFTMGSLRNSKNHLRVDMDITGDLHEWIKTNVPSFVVVELVTGTTNATEGMILDFMIGYSVSAP</sequence>
<reference evidence="2" key="1">
    <citation type="submission" date="2016-10" db="EMBL/GenBank/DDBJ databases">
        <authorList>
            <person name="Varghese N."/>
            <person name="Submissions S."/>
        </authorList>
    </citation>
    <scope>NUCLEOTIDE SEQUENCE [LARGE SCALE GENOMIC DNA]</scope>
    <source>
        <strain evidence="2">ATCC 23835</strain>
    </source>
</reference>
<protein>
    <submittedName>
        <fullName evidence="1">Uncharacterized protein</fullName>
    </submittedName>
</protein>
<evidence type="ECO:0000313" key="1">
    <source>
        <dbReference type="EMBL" id="SDS95435.1"/>
    </source>
</evidence>
<dbReference type="GeneID" id="300208316"/>
<dbReference type="EMBL" id="LT629777">
    <property type="protein sequence ID" value="SDS95435.1"/>
    <property type="molecule type" value="Genomic_DNA"/>
</dbReference>
<dbReference type="AlphaFoldDB" id="A0A1H1WEI2"/>
<dbReference type="Proteomes" id="UP000199524">
    <property type="component" value="Chromosome I"/>
</dbReference>
<dbReference type="RefSeq" id="WP_090206731.1">
    <property type="nucleotide sequence ID" value="NZ_LT629777.1"/>
</dbReference>
<gene>
    <name evidence="1" type="ORF">SAMN05216598_3380</name>
</gene>
<name>A0A1H1WEI2_9PSED</name>
<accession>A0A1H1WEI2</accession>